<proteinExistence type="predicted"/>
<organism evidence="1 2">
    <name type="scientific">Ancylostoma ceylanicum</name>
    <dbReference type="NCBI Taxonomy" id="53326"/>
    <lineage>
        <taxon>Eukaryota</taxon>
        <taxon>Metazoa</taxon>
        <taxon>Ecdysozoa</taxon>
        <taxon>Nematoda</taxon>
        <taxon>Chromadorea</taxon>
        <taxon>Rhabditida</taxon>
        <taxon>Rhabditina</taxon>
        <taxon>Rhabditomorpha</taxon>
        <taxon>Strongyloidea</taxon>
        <taxon>Ancylostomatidae</taxon>
        <taxon>Ancylostomatinae</taxon>
        <taxon>Ancylostoma</taxon>
    </lineage>
</organism>
<accession>A0A016V137</accession>
<comment type="caution">
    <text evidence="1">The sequence shown here is derived from an EMBL/GenBank/DDBJ whole genome shotgun (WGS) entry which is preliminary data.</text>
</comment>
<dbReference type="EMBL" id="JARK01001358">
    <property type="protein sequence ID" value="EYC20448.1"/>
    <property type="molecule type" value="Genomic_DNA"/>
</dbReference>
<gene>
    <name evidence="1" type="primary">Acey_s0022.g628</name>
    <name evidence="1" type="ORF">Y032_0022g628</name>
</gene>
<evidence type="ECO:0000313" key="2">
    <source>
        <dbReference type="Proteomes" id="UP000024635"/>
    </source>
</evidence>
<evidence type="ECO:0000313" key="1">
    <source>
        <dbReference type="EMBL" id="EYC20448.1"/>
    </source>
</evidence>
<keyword evidence="2" id="KW-1185">Reference proteome</keyword>
<sequence length="93" mass="10561">MEIQQFLSRETLHDGWLQAYSIDEGETHVFVESYSFGAAAPVLIVCKATIHCACFCYCCSDRMRAIDRYIDYSEETSKLKVYPTSSSSSERSP</sequence>
<dbReference type="Proteomes" id="UP000024635">
    <property type="component" value="Unassembled WGS sequence"/>
</dbReference>
<name>A0A016V137_9BILA</name>
<protein>
    <submittedName>
        <fullName evidence="1">Uncharacterized protein</fullName>
    </submittedName>
</protein>
<dbReference type="AlphaFoldDB" id="A0A016V137"/>
<reference evidence="2" key="1">
    <citation type="journal article" date="2015" name="Nat. Genet.">
        <title>The genome and transcriptome of the zoonotic hookworm Ancylostoma ceylanicum identify infection-specific gene families.</title>
        <authorList>
            <person name="Schwarz E.M."/>
            <person name="Hu Y."/>
            <person name="Antoshechkin I."/>
            <person name="Miller M.M."/>
            <person name="Sternberg P.W."/>
            <person name="Aroian R.V."/>
        </authorList>
    </citation>
    <scope>NUCLEOTIDE SEQUENCE</scope>
    <source>
        <strain evidence="2">HY135</strain>
    </source>
</reference>